<gene>
    <name evidence="8" type="ORF">AAFF_G00019930</name>
</gene>
<dbReference type="PANTHER" id="PTHR45646">
    <property type="entry name" value="SERINE/THREONINE-PROTEIN KINASE DOA-RELATED"/>
    <property type="match status" value="1"/>
</dbReference>
<dbReference type="GO" id="GO:0004713">
    <property type="term" value="F:protein tyrosine kinase activity"/>
    <property type="evidence" value="ECO:0007669"/>
    <property type="project" value="TreeGrafter"/>
</dbReference>
<feature type="region of interest" description="Disordered" evidence="7">
    <location>
        <begin position="1"/>
        <end position="66"/>
    </location>
</feature>
<dbReference type="GO" id="GO:0005524">
    <property type="term" value="F:ATP binding"/>
    <property type="evidence" value="ECO:0007669"/>
    <property type="project" value="UniProtKB-KW"/>
</dbReference>
<organism evidence="8 9">
    <name type="scientific">Aldrovandia affinis</name>
    <dbReference type="NCBI Taxonomy" id="143900"/>
    <lineage>
        <taxon>Eukaryota</taxon>
        <taxon>Metazoa</taxon>
        <taxon>Chordata</taxon>
        <taxon>Craniata</taxon>
        <taxon>Vertebrata</taxon>
        <taxon>Euteleostomi</taxon>
        <taxon>Actinopterygii</taxon>
        <taxon>Neopterygii</taxon>
        <taxon>Teleostei</taxon>
        <taxon>Notacanthiformes</taxon>
        <taxon>Halosauridae</taxon>
        <taxon>Aldrovandia</taxon>
    </lineage>
</organism>
<evidence type="ECO:0000256" key="6">
    <source>
        <dbReference type="ARBA" id="ARBA00022840"/>
    </source>
</evidence>
<dbReference type="AlphaFoldDB" id="A0AAD7R2K2"/>
<evidence type="ECO:0000313" key="8">
    <source>
        <dbReference type="EMBL" id="KAJ8358262.1"/>
    </source>
</evidence>
<evidence type="ECO:0000313" key="9">
    <source>
        <dbReference type="Proteomes" id="UP001221898"/>
    </source>
</evidence>
<dbReference type="GO" id="GO:0004712">
    <property type="term" value="F:protein serine/threonine/tyrosine kinase activity"/>
    <property type="evidence" value="ECO:0007669"/>
    <property type="project" value="UniProtKB-EC"/>
</dbReference>
<proteinExistence type="predicted"/>
<dbReference type="GO" id="GO:0005634">
    <property type="term" value="C:nucleus"/>
    <property type="evidence" value="ECO:0007669"/>
    <property type="project" value="TreeGrafter"/>
</dbReference>
<evidence type="ECO:0000256" key="5">
    <source>
        <dbReference type="ARBA" id="ARBA00022777"/>
    </source>
</evidence>
<sequence>MPHTRRYPSSERVSRGSYQDRARVRKHRRRRSPSLSSSIERERRGGGHRHEGSYLRSTSYDNHSPDRRPYNQCYCEGLCVQMYDWFDYHGHMCISFELLALSTFDFLKENNYLSYSIGQVRHMAYQICQAIKCEYTHANMHMSRLVFVFP</sequence>
<dbReference type="SUPFAM" id="SSF56112">
    <property type="entry name" value="Protein kinase-like (PK-like)"/>
    <property type="match status" value="1"/>
</dbReference>
<dbReference type="EC" id="2.7.12.1" evidence="1"/>
<evidence type="ECO:0000256" key="7">
    <source>
        <dbReference type="SAM" id="MobiDB-lite"/>
    </source>
</evidence>
<dbReference type="Gene3D" id="1.10.510.10">
    <property type="entry name" value="Transferase(Phosphotransferase) domain 1"/>
    <property type="match status" value="1"/>
</dbReference>
<dbReference type="GO" id="GO:0043484">
    <property type="term" value="P:regulation of RNA splicing"/>
    <property type="evidence" value="ECO:0007669"/>
    <property type="project" value="TreeGrafter"/>
</dbReference>
<evidence type="ECO:0000256" key="2">
    <source>
        <dbReference type="ARBA" id="ARBA00022527"/>
    </source>
</evidence>
<feature type="compositionally biased region" description="Basic and acidic residues" evidence="7">
    <location>
        <begin position="8"/>
        <end position="22"/>
    </location>
</feature>
<evidence type="ECO:0000256" key="1">
    <source>
        <dbReference type="ARBA" id="ARBA00013203"/>
    </source>
</evidence>
<keyword evidence="5" id="KW-0418">Kinase</keyword>
<dbReference type="Gene3D" id="3.30.200.20">
    <property type="entry name" value="Phosphorylase Kinase, domain 1"/>
    <property type="match status" value="1"/>
</dbReference>
<evidence type="ECO:0000256" key="3">
    <source>
        <dbReference type="ARBA" id="ARBA00022679"/>
    </source>
</evidence>
<keyword evidence="3" id="KW-0808">Transferase</keyword>
<dbReference type="InterPro" id="IPR051175">
    <property type="entry name" value="CLK_kinases"/>
</dbReference>
<reference evidence="8" key="1">
    <citation type="journal article" date="2023" name="Science">
        <title>Genome structures resolve the early diversification of teleost fishes.</title>
        <authorList>
            <person name="Parey E."/>
            <person name="Louis A."/>
            <person name="Montfort J."/>
            <person name="Bouchez O."/>
            <person name="Roques C."/>
            <person name="Iampietro C."/>
            <person name="Lluch J."/>
            <person name="Castinel A."/>
            <person name="Donnadieu C."/>
            <person name="Desvignes T."/>
            <person name="Floi Bucao C."/>
            <person name="Jouanno E."/>
            <person name="Wen M."/>
            <person name="Mejri S."/>
            <person name="Dirks R."/>
            <person name="Jansen H."/>
            <person name="Henkel C."/>
            <person name="Chen W.J."/>
            <person name="Zahm M."/>
            <person name="Cabau C."/>
            <person name="Klopp C."/>
            <person name="Thompson A.W."/>
            <person name="Robinson-Rechavi M."/>
            <person name="Braasch I."/>
            <person name="Lecointre G."/>
            <person name="Bobe J."/>
            <person name="Postlethwait J.H."/>
            <person name="Berthelot C."/>
            <person name="Roest Crollius H."/>
            <person name="Guiguen Y."/>
        </authorList>
    </citation>
    <scope>NUCLEOTIDE SEQUENCE</scope>
    <source>
        <strain evidence="8">NC1722</strain>
    </source>
</reference>
<feature type="compositionally biased region" description="Basic and acidic residues" evidence="7">
    <location>
        <begin position="39"/>
        <end position="53"/>
    </location>
</feature>
<evidence type="ECO:0000256" key="4">
    <source>
        <dbReference type="ARBA" id="ARBA00022741"/>
    </source>
</evidence>
<keyword evidence="2" id="KW-0723">Serine/threonine-protein kinase</keyword>
<keyword evidence="6" id="KW-0067">ATP-binding</keyword>
<dbReference type="PANTHER" id="PTHR45646:SF6">
    <property type="entry name" value="DUAL SPECIFICITY PROTEIN KINASE CLK2"/>
    <property type="match status" value="1"/>
</dbReference>
<keyword evidence="9" id="KW-1185">Reference proteome</keyword>
<comment type="caution">
    <text evidence="8">The sequence shown here is derived from an EMBL/GenBank/DDBJ whole genome shotgun (WGS) entry which is preliminary data.</text>
</comment>
<name>A0AAD7R2K2_9TELE</name>
<protein>
    <recommendedName>
        <fullName evidence="1">dual-specificity kinase</fullName>
        <ecNumber evidence="1">2.7.12.1</ecNumber>
    </recommendedName>
</protein>
<dbReference type="Proteomes" id="UP001221898">
    <property type="component" value="Unassembled WGS sequence"/>
</dbReference>
<keyword evidence="4" id="KW-0547">Nucleotide-binding</keyword>
<dbReference type="GO" id="GO:0004674">
    <property type="term" value="F:protein serine/threonine kinase activity"/>
    <property type="evidence" value="ECO:0007669"/>
    <property type="project" value="UniProtKB-KW"/>
</dbReference>
<dbReference type="InterPro" id="IPR011009">
    <property type="entry name" value="Kinase-like_dom_sf"/>
</dbReference>
<dbReference type="EMBL" id="JAINUG010001071">
    <property type="protein sequence ID" value="KAJ8358262.1"/>
    <property type="molecule type" value="Genomic_DNA"/>
</dbReference>
<accession>A0AAD7R2K2</accession>
<feature type="compositionally biased region" description="Basic residues" evidence="7">
    <location>
        <begin position="23"/>
        <end position="32"/>
    </location>
</feature>